<dbReference type="InterPro" id="IPR006045">
    <property type="entry name" value="Cupin_1"/>
</dbReference>
<feature type="region of interest" description="Disordered" evidence="2">
    <location>
        <begin position="42"/>
        <end position="71"/>
    </location>
</feature>
<dbReference type="GO" id="GO:0046564">
    <property type="term" value="F:oxalate decarboxylase activity"/>
    <property type="evidence" value="ECO:0007669"/>
    <property type="project" value="UniProtKB-EC"/>
</dbReference>
<evidence type="ECO:0000313" key="4">
    <source>
        <dbReference type="EMBL" id="EIP86830.1"/>
    </source>
</evidence>
<dbReference type="Gene3D" id="2.60.120.10">
    <property type="entry name" value="Jelly Rolls"/>
    <property type="match status" value="2"/>
</dbReference>
<dbReference type="CDD" id="cd20305">
    <property type="entry name" value="cupin_OxDC_C"/>
    <property type="match status" value="1"/>
</dbReference>
<feature type="domain" description="Cupin type-1" evidence="3">
    <location>
        <begin position="277"/>
        <end position="419"/>
    </location>
</feature>
<evidence type="ECO:0000259" key="3">
    <source>
        <dbReference type="SMART" id="SM00835"/>
    </source>
</evidence>
<dbReference type="PANTHER" id="PTHR35848:SF9">
    <property type="entry name" value="SLL1358 PROTEIN"/>
    <property type="match status" value="1"/>
</dbReference>
<dbReference type="SUPFAM" id="SSF51182">
    <property type="entry name" value="RmlC-like cupins"/>
    <property type="match status" value="1"/>
</dbReference>
<keyword evidence="1" id="KW-0479">Metal-binding</keyword>
<dbReference type="CDD" id="cd20304">
    <property type="entry name" value="cupin_OxDC_N"/>
    <property type="match status" value="1"/>
</dbReference>
<proteinExistence type="predicted"/>
<dbReference type="Proteomes" id="UP000004682">
    <property type="component" value="Unassembled WGS sequence"/>
</dbReference>
<gene>
    <name evidence="4" type="ORF">A33K_16433</name>
</gene>
<organism evidence="4 5">
    <name type="scientific">Burkholderia humptydooensis MSMB43</name>
    <dbReference type="NCBI Taxonomy" id="441157"/>
    <lineage>
        <taxon>Bacteria</taxon>
        <taxon>Pseudomonadati</taxon>
        <taxon>Pseudomonadota</taxon>
        <taxon>Betaproteobacteria</taxon>
        <taxon>Burkholderiales</taxon>
        <taxon>Burkholderiaceae</taxon>
        <taxon>Burkholderia</taxon>
        <taxon>pseudomallei group</taxon>
    </lineage>
</organism>
<dbReference type="NCBIfam" id="TIGR03404">
    <property type="entry name" value="bicupin_oxalic"/>
    <property type="match status" value="1"/>
</dbReference>
<dbReference type="InterPro" id="IPR011051">
    <property type="entry name" value="RmlC_Cupin_sf"/>
</dbReference>
<evidence type="ECO:0000313" key="5">
    <source>
        <dbReference type="Proteomes" id="UP000004682"/>
    </source>
</evidence>
<keyword evidence="4" id="KW-0456">Lyase</keyword>
<dbReference type="PROSITE" id="PS51318">
    <property type="entry name" value="TAT"/>
    <property type="match status" value="1"/>
</dbReference>
<dbReference type="PANTHER" id="PTHR35848">
    <property type="entry name" value="OXALATE-BINDING PROTEIN"/>
    <property type="match status" value="1"/>
</dbReference>
<dbReference type="InterPro" id="IPR014710">
    <property type="entry name" value="RmlC-like_jellyroll"/>
</dbReference>
<protein>
    <submittedName>
        <fullName evidence="4">Oxalate decarboxylase</fullName>
        <ecNumber evidence="4">4.1.1.2</ecNumber>
    </submittedName>
</protein>
<dbReference type="EMBL" id="JH692064">
    <property type="protein sequence ID" value="EIP86830.1"/>
    <property type="molecule type" value="Genomic_DNA"/>
</dbReference>
<evidence type="ECO:0000256" key="1">
    <source>
        <dbReference type="ARBA" id="ARBA00022723"/>
    </source>
</evidence>
<dbReference type="Pfam" id="PF00190">
    <property type="entry name" value="Cupin_1"/>
    <property type="match status" value="2"/>
</dbReference>
<name>A0ABN0G3W9_9BURK</name>
<dbReference type="InterPro" id="IPR051610">
    <property type="entry name" value="GPI/OXD"/>
</dbReference>
<dbReference type="InterPro" id="IPR006311">
    <property type="entry name" value="TAT_signal"/>
</dbReference>
<reference evidence="5" key="1">
    <citation type="journal article" date="2012" name="J. Bacteriol.">
        <title>Revised Genome Sequence of Burkholderia thailandensis MSMB43 with Improved Annotation.</title>
        <authorList>
            <person name="Zhuo Y."/>
            <person name="Liu L."/>
            <person name="Wang Q."/>
            <person name="Liu X."/>
            <person name="Ren B."/>
            <person name="Liu M."/>
            <person name="Ni P."/>
            <person name="Cheng Y.Q."/>
            <person name="Zhang L."/>
        </authorList>
    </citation>
    <scope>NUCLEOTIDE SEQUENCE [LARGE SCALE GENOMIC DNA]</scope>
    <source>
        <strain evidence="5">MSMB43</strain>
    </source>
</reference>
<feature type="domain" description="Cupin type-1" evidence="3">
    <location>
        <begin position="99"/>
        <end position="239"/>
    </location>
</feature>
<accession>A0ABN0G3W9</accession>
<keyword evidence="5" id="KW-1185">Reference proteome</keyword>
<dbReference type="SMART" id="SM00835">
    <property type="entry name" value="Cupin_1"/>
    <property type="match status" value="2"/>
</dbReference>
<dbReference type="EC" id="4.1.1.2" evidence="4"/>
<evidence type="ECO:0000256" key="2">
    <source>
        <dbReference type="SAM" id="MobiDB-lite"/>
    </source>
</evidence>
<sequence>MNHFFIETIEEVNMTNLSRRKMLANTAGALAAAGIAVSAKAASFGNPDSPAEGAVNARNPQSLTDPGPQNPALMREFPSFQNPPATDINGMPIFWASFNNAHKRIQNGGWAREVTQDDFAISETISGVNMRLTRGGIREMHWHQQAEWAFMLDGRCRITVLDEQGLPSVQDVKAGDLWYFPPGLPHSLQGLGVDGAEFLLAFDNGRASEFNTLLVTDWIAHTPPDVLALNFGVPADAFKNIPLDNLWIFQGDDPGPLAAAQRASASSRGAPKHPFIFSMGDMKPNVKTRGGEVRIVDSANFDVSKTIAAALVTVKPGGMRELHWHPNADEWQYYIQGDARMTVFDTGPKAQTADFRAGDVGYVKKSLGHYVQNTGTTDLVFLEIFKAGHYAEVSLSDWLAHTPPKLVEAHLNIAPDVIARFARNRPDVVPA</sequence>
<dbReference type="InterPro" id="IPR017774">
    <property type="entry name" value="Bicupin_oxalate_deCO2ase/Oxase"/>
</dbReference>